<evidence type="ECO:0000313" key="2">
    <source>
        <dbReference type="Proteomes" id="UP000268048"/>
    </source>
</evidence>
<evidence type="ECO:0000313" key="1">
    <source>
        <dbReference type="EMBL" id="AZE49429.1"/>
    </source>
</evidence>
<name>A0A3G7TT20_9PSED</name>
<accession>A0A3G7TT20</accession>
<gene>
    <name evidence="1" type="ORF">C4K04_3759</name>
</gene>
<dbReference type="RefSeq" id="WP_124321154.1">
    <property type="nucleotide sequence ID" value="NZ_CP027753.1"/>
</dbReference>
<protein>
    <submittedName>
        <fullName evidence="1">Uncharacterized protein</fullName>
    </submittedName>
</protein>
<dbReference type="EMBL" id="CP027753">
    <property type="protein sequence ID" value="AZE49429.1"/>
    <property type="molecule type" value="Genomic_DNA"/>
</dbReference>
<dbReference type="Proteomes" id="UP000268048">
    <property type="component" value="Chromosome"/>
</dbReference>
<dbReference type="AlphaFoldDB" id="A0A3G7TT20"/>
<sequence>MSGKFSDIGSYVAGGVFSRSSGVLALSIDEMNARNVANSIFIGWDGSATKPLGRKLIYTKFLGIDQEQGDIIAVGEYGECIAISPSGTLTEESVSSSGSDPANRGPLRGGVCVASSIVVVGMDRQVYLRRPGGAWSTLEAGLPSAETAGLGYEAVTAFSFQEMYAAGWDGELVMFDGNKWHSIVSPTNQILVSLTTGTDGFVYGCGRNGLVIRGRKDQWEVVDNDIVDDFWSITWFQEALYLSSMRGIYKLQGNSLSPIDVSVTAVETFYALSATADVLWSIGPKDVIVFDGNTWARID</sequence>
<organism evidence="1 2">
    <name type="scientific">Pseudomonas chlororaphis</name>
    <dbReference type="NCBI Taxonomy" id="587753"/>
    <lineage>
        <taxon>Bacteria</taxon>
        <taxon>Pseudomonadati</taxon>
        <taxon>Pseudomonadota</taxon>
        <taxon>Gammaproteobacteria</taxon>
        <taxon>Pseudomonadales</taxon>
        <taxon>Pseudomonadaceae</taxon>
        <taxon>Pseudomonas</taxon>
    </lineage>
</organism>
<reference evidence="1 2" key="1">
    <citation type="submission" date="2018-03" db="EMBL/GenBank/DDBJ databases">
        <title>Diversity of phytobeneficial traits revealed by whole-genome analysis of worldwide-isolated phenazine-producing Pseudomonas spp.</title>
        <authorList>
            <person name="Biessy A."/>
            <person name="Novinscak A."/>
            <person name="Blom J."/>
            <person name="Leger G."/>
            <person name="Thomashow L.S."/>
            <person name="Cazorla F.M."/>
            <person name="Josic D."/>
            <person name="Filion M."/>
        </authorList>
    </citation>
    <scope>NUCLEOTIDE SEQUENCE [LARGE SCALE GENOMIC DNA]</scope>
    <source>
        <strain evidence="1 2">B25</strain>
    </source>
</reference>
<proteinExistence type="predicted"/>